<comment type="caution">
    <text evidence="5">The sequence shown here is derived from an EMBL/GenBank/DDBJ whole genome shotgun (WGS) entry which is preliminary data.</text>
</comment>
<evidence type="ECO:0000313" key="6">
    <source>
        <dbReference type="Proteomes" id="UP000520011"/>
    </source>
</evidence>
<keyword evidence="3" id="KW-1133">Transmembrane helix</keyword>
<feature type="transmembrane region" description="Helical" evidence="3">
    <location>
        <begin position="86"/>
        <end position="118"/>
    </location>
</feature>
<evidence type="ECO:0000259" key="4">
    <source>
        <dbReference type="Pfam" id="PF13490"/>
    </source>
</evidence>
<dbReference type="Proteomes" id="UP000520011">
    <property type="component" value="Unassembled WGS sequence"/>
</dbReference>
<feature type="transmembrane region" description="Helical" evidence="3">
    <location>
        <begin position="138"/>
        <end position="157"/>
    </location>
</feature>
<protein>
    <recommendedName>
        <fullName evidence="2">Anti-sigma-W factor RsiW</fullName>
    </recommendedName>
</protein>
<reference evidence="5 6" key="1">
    <citation type="submission" date="2020-08" db="EMBL/GenBank/DDBJ databases">
        <title>Genomic Encyclopedia of Type Strains, Phase IV (KMG-IV): sequencing the most valuable type-strain genomes for metagenomic binning, comparative biology and taxonomic classification.</title>
        <authorList>
            <person name="Goeker M."/>
        </authorList>
    </citation>
    <scope>NUCLEOTIDE SEQUENCE [LARGE SCALE GENOMIC DNA]</scope>
    <source>
        <strain evidence="5 6">DSM 16325</strain>
    </source>
</reference>
<feature type="domain" description="Putative zinc-finger" evidence="4">
    <location>
        <begin position="4"/>
        <end position="36"/>
    </location>
</feature>
<keyword evidence="3" id="KW-0472">Membrane</keyword>
<accession>A0A7W8IT88</accession>
<dbReference type="Pfam" id="PF13490">
    <property type="entry name" value="zf-HC2"/>
    <property type="match status" value="1"/>
</dbReference>
<comment type="similarity">
    <text evidence="1">Belongs to the zinc-associated anti-sigma factor (ZAS) superfamily. Anti-sigma-W factor family.</text>
</comment>
<keyword evidence="3" id="KW-0812">Transmembrane</keyword>
<dbReference type="InterPro" id="IPR027383">
    <property type="entry name" value="Znf_put"/>
</dbReference>
<evidence type="ECO:0000256" key="1">
    <source>
        <dbReference type="ARBA" id="ARBA00024353"/>
    </source>
</evidence>
<evidence type="ECO:0000313" key="5">
    <source>
        <dbReference type="EMBL" id="MBB5326226.1"/>
    </source>
</evidence>
<dbReference type="RefSeq" id="WP_183256382.1">
    <property type="nucleotide sequence ID" value="NZ_JACHEP010000032.1"/>
</dbReference>
<dbReference type="InterPro" id="IPR041916">
    <property type="entry name" value="Anti_sigma_zinc_sf"/>
</dbReference>
<evidence type="ECO:0000256" key="3">
    <source>
        <dbReference type="SAM" id="Phobius"/>
    </source>
</evidence>
<proteinExistence type="inferred from homology"/>
<sequence>MQEHVEELISSYIDGEVTDDERQLIESHLQNCNQCQVLMEEMVTMKNNVFLVYEFVEIPQSFEENVLAVIGADQTAKDTLRIKMSWFVFTFFIALTLIIVFALSPIGIFIVSLSSSVFSIMFSLLRVIPTLISSVPQLLVGISIFFVVLFVASTWFLRRLLFVQKVT</sequence>
<evidence type="ECO:0000256" key="2">
    <source>
        <dbReference type="ARBA" id="ARBA00024438"/>
    </source>
</evidence>
<keyword evidence="6" id="KW-1185">Reference proteome</keyword>
<name>A0A7W8IT88_9BACL</name>
<dbReference type="EMBL" id="JACHEP010000032">
    <property type="protein sequence ID" value="MBB5326226.1"/>
    <property type="molecule type" value="Genomic_DNA"/>
</dbReference>
<organism evidence="5 6">
    <name type="scientific">Anoxybacteroides tepidamans</name>
    <dbReference type="NCBI Taxonomy" id="265948"/>
    <lineage>
        <taxon>Bacteria</taxon>
        <taxon>Bacillati</taxon>
        <taxon>Bacillota</taxon>
        <taxon>Bacilli</taxon>
        <taxon>Bacillales</taxon>
        <taxon>Anoxybacillaceae</taxon>
        <taxon>Anoxybacteroides</taxon>
    </lineage>
</organism>
<dbReference type="Gene3D" id="1.10.10.1320">
    <property type="entry name" value="Anti-sigma factor, zinc-finger domain"/>
    <property type="match status" value="1"/>
</dbReference>
<dbReference type="AlphaFoldDB" id="A0A7W8IT88"/>
<gene>
    <name evidence="5" type="ORF">HNQ34_003345</name>
</gene>